<keyword evidence="2" id="KW-1185">Reference proteome</keyword>
<name>A0ABX5LLA9_9BACT</name>
<protein>
    <submittedName>
        <fullName evidence="1">Uncharacterized protein</fullName>
    </submittedName>
</protein>
<dbReference type="RefSeq" id="WP_106200239.1">
    <property type="nucleotide sequence ID" value="NZ_QGHD01000050.1"/>
</dbReference>
<evidence type="ECO:0000313" key="2">
    <source>
        <dbReference type="Proteomes" id="UP000245523"/>
    </source>
</evidence>
<dbReference type="EMBL" id="QGHD01000050">
    <property type="protein sequence ID" value="PWK85369.1"/>
    <property type="molecule type" value="Genomic_DNA"/>
</dbReference>
<comment type="caution">
    <text evidence="1">The sequence shown here is derived from an EMBL/GenBank/DDBJ whole genome shotgun (WGS) entry which is preliminary data.</text>
</comment>
<dbReference type="Proteomes" id="UP000245523">
    <property type="component" value="Unassembled WGS sequence"/>
</dbReference>
<sequence length="118" mass="13826">MLKIPDYLQEVAKYTYESSKMNVEGNPNFAKQRRKIVEKALQNEKYVKKFETEEEAYEFAKTQKKCAVWCDILKLDVLFYANTFFVIDDEKGFACKLAPDLEYLGYSFEGNFLNGLQC</sequence>
<proteinExistence type="predicted"/>
<reference evidence="1 2" key="1">
    <citation type="submission" date="2018-05" db="EMBL/GenBank/DDBJ databases">
        <title>Animal gut microbial communities from fecal samples from Wisconsin, USA.</title>
        <authorList>
            <person name="Neumann A."/>
        </authorList>
    </citation>
    <scope>NUCLEOTIDE SEQUENCE [LARGE SCALE GENOMIC DNA]</scope>
    <source>
        <strain evidence="1 2">UWS4</strain>
    </source>
</reference>
<evidence type="ECO:0000313" key="1">
    <source>
        <dbReference type="EMBL" id="PWK85369.1"/>
    </source>
</evidence>
<organism evidence="1 2">
    <name type="scientific">Hallerella porci</name>
    <dbReference type="NCBI Taxonomy" id="1945871"/>
    <lineage>
        <taxon>Bacteria</taxon>
        <taxon>Pseudomonadati</taxon>
        <taxon>Fibrobacterota</taxon>
        <taxon>Fibrobacteria</taxon>
        <taxon>Fibrobacterales</taxon>
        <taxon>Fibrobacteraceae</taxon>
        <taxon>Hallerella</taxon>
    </lineage>
</organism>
<accession>A0ABX5LLA9</accession>
<gene>
    <name evidence="1" type="ORF">B0H50_1506</name>
</gene>